<dbReference type="HOGENOM" id="CLU_1175813_0_0_1"/>
<dbReference type="EMBL" id="KN833003">
    <property type="protein sequence ID" value="KIM80524.1"/>
    <property type="molecule type" value="Genomic_DNA"/>
</dbReference>
<feature type="transmembrane region" description="Helical" evidence="1">
    <location>
        <begin position="223"/>
        <end position="246"/>
    </location>
</feature>
<evidence type="ECO:0000313" key="2">
    <source>
        <dbReference type="EMBL" id="KIM80524.1"/>
    </source>
</evidence>
<keyword evidence="1" id="KW-0812">Transmembrane</keyword>
<keyword evidence="3" id="KW-1185">Reference proteome</keyword>
<evidence type="ECO:0000256" key="1">
    <source>
        <dbReference type="SAM" id="Phobius"/>
    </source>
</evidence>
<accession>A0A0C3FKM7</accession>
<dbReference type="AlphaFoldDB" id="A0A0C3FKM7"/>
<dbReference type="Proteomes" id="UP000054166">
    <property type="component" value="Unassembled WGS sequence"/>
</dbReference>
<protein>
    <submittedName>
        <fullName evidence="2">Uncharacterized protein</fullName>
    </submittedName>
</protein>
<keyword evidence="1" id="KW-1133">Transmembrane helix</keyword>
<reference evidence="3" key="2">
    <citation type="submission" date="2015-01" db="EMBL/GenBank/DDBJ databases">
        <title>Evolutionary Origins and Diversification of the Mycorrhizal Mutualists.</title>
        <authorList>
            <consortium name="DOE Joint Genome Institute"/>
            <consortium name="Mycorrhizal Genomics Consortium"/>
            <person name="Kohler A."/>
            <person name="Kuo A."/>
            <person name="Nagy L.G."/>
            <person name="Floudas D."/>
            <person name="Copeland A."/>
            <person name="Barry K.W."/>
            <person name="Cichocki N."/>
            <person name="Veneault-Fourrey C."/>
            <person name="LaButti K."/>
            <person name="Lindquist E.A."/>
            <person name="Lipzen A."/>
            <person name="Lundell T."/>
            <person name="Morin E."/>
            <person name="Murat C."/>
            <person name="Riley R."/>
            <person name="Ohm R."/>
            <person name="Sun H."/>
            <person name="Tunlid A."/>
            <person name="Henrissat B."/>
            <person name="Grigoriev I.V."/>
            <person name="Hibbett D.S."/>
            <person name="Martin F."/>
        </authorList>
    </citation>
    <scope>NUCLEOTIDE SEQUENCE [LARGE SCALE GENOMIC DNA]</scope>
    <source>
        <strain evidence="3">F 1598</strain>
    </source>
</reference>
<dbReference type="InParanoid" id="A0A0C3FKM7"/>
<evidence type="ECO:0000313" key="3">
    <source>
        <dbReference type="Proteomes" id="UP000054166"/>
    </source>
</evidence>
<sequence>MLLILSDVVPDDSGPSWASADLVTDIDPVPPYYGDIPSFDVPFFQGVSPPSRHILYSPSDPTSYAPPYPISPSDPVTSIICYSCHVRLDHFRVEFTSGPVHVNSLVQGEDWDGPMVVLHWVAVNLLEIVGECEGRDFEGWHIVRFLVFMHFRVRRPEDLMLVEGVWRLRQYPAAPDSTVFLARARPIEELPSPGPLFDTPISSSPSLSPSSSPNSLIRLVSNILVTFLSHCSLVLPFFCCQFAVYFRMT</sequence>
<gene>
    <name evidence="2" type="ORF">PILCRDRAFT_9357</name>
</gene>
<name>A0A0C3FKM7_PILCF</name>
<keyword evidence="1" id="KW-0472">Membrane</keyword>
<reference evidence="2 3" key="1">
    <citation type="submission" date="2014-04" db="EMBL/GenBank/DDBJ databases">
        <authorList>
            <consortium name="DOE Joint Genome Institute"/>
            <person name="Kuo A."/>
            <person name="Tarkka M."/>
            <person name="Buscot F."/>
            <person name="Kohler A."/>
            <person name="Nagy L.G."/>
            <person name="Floudas D."/>
            <person name="Copeland A."/>
            <person name="Barry K.W."/>
            <person name="Cichocki N."/>
            <person name="Veneault-Fourrey C."/>
            <person name="LaButti K."/>
            <person name="Lindquist E.A."/>
            <person name="Lipzen A."/>
            <person name="Lundell T."/>
            <person name="Morin E."/>
            <person name="Murat C."/>
            <person name="Sun H."/>
            <person name="Tunlid A."/>
            <person name="Henrissat B."/>
            <person name="Grigoriev I.V."/>
            <person name="Hibbett D.S."/>
            <person name="Martin F."/>
            <person name="Nordberg H.P."/>
            <person name="Cantor M.N."/>
            <person name="Hua S.X."/>
        </authorList>
    </citation>
    <scope>NUCLEOTIDE SEQUENCE [LARGE SCALE GENOMIC DNA]</scope>
    <source>
        <strain evidence="2 3">F 1598</strain>
    </source>
</reference>
<proteinExistence type="predicted"/>
<organism evidence="2 3">
    <name type="scientific">Piloderma croceum (strain F 1598)</name>
    <dbReference type="NCBI Taxonomy" id="765440"/>
    <lineage>
        <taxon>Eukaryota</taxon>
        <taxon>Fungi</taxon>
        <taxon>Dikarya</taxon>
        <taxon>Basidiomycota</taxon>
        <taxon>Agaricomycotina</taxon>
        <taxon>Agaricomycetes</taxon>
        <taxon>Agaricomycetidae</taxon>
        <taxon>Atheliales</taxon>
        <taxon>Atheliaceae</taxon>
        <taxon>Piloderma</taxon>
    </lineage>
</organism>